<feature type="domain" description="TIR" evidence="1">
    <location>
        <begin position="27"/>
        <end position="142"/>
    </location>
</feature>
<gene>
    <name evidence="2" type="ORF">JQ619_33160</name>
</gene>
<dbReference type="InterPro" id="IPR035897">
    <property type="entry name" value="Toll_tir_struct_dom_sf"/>
</dbReference>
<comment type="caution">
    <text evidence="2">The sequence shown here is derived from an EMBL/GenBank/DDBJ whole genome shotgun (WGS) entry which is preliminary data.</text>
</comment>
<dbReference type="Pfam" id="PF13676">
    <property type="entry name" value="TIR_2"/>
    <property type="match status" value="1"/>
</dbReference>
<keyword evidence="2" id="KW-0675">Receptor</keyword>
<evidence type="ECO:0000313" key="2">
    <source>
        <dbReference type="EMBL" id="MBR1140614.1"/>
    </source>
</evidence>
<dbReference type="RefSeq" id="WP_172237346.1">
    <property type="nucleotide sequence ID" value="NZ_JABFDP010000016.1"/>
</dbReference>
<reference evidence="3" key="1">
    <citation type="journal article" date="2021" name="ISME J.">
        <title>Evolutionary origin and ecological implication of a unique nif island in free-living Bradyrhizobium lineages.</title>
        <authorList>
            <person name="Tao J."/>
        </authorList>
    </citation>
    <scope>NUCLEOTIDE SEQUENCE [LARGE SCALE GENOMIC DNA]</scope>
    <source>
        <strain evidence="3">SZCCT0094</strain>
    </source>
</reference>
<dbReference type="Gene3D" id="3.40.50.10140">
    <property type="entry name" value="Toll/interleukin-1 receptor homology (TIR) domain"/>
    <property type="match status" value="1"/>
</dbReference>
<proteinExistence type="predicted"/>
<evidence type="ECO:0000313" key="3">
    <source>
        <dbReference type="Proteomes" id="UP001314635"/>
    </source>
</evidence>
<dbReference type="SUPFAM" id="SSF52200">
    <property type="entry name" value="Toll/Interleukin receptor TIR domain"/>
    <property type="match status" value="1"/>
</dbReference>
<sequence>MGKPAKAKKAKNAASRQRRKKIDKINVFISYSHDDFPIAQALWQEIAAIDHAAFEVFLDAQQIELGGDWKAEIAFAVKNADIFIAVYTGDQKHVFDYCGFEVGLFTASEPDGMKRRMFCIYDTKEPPTILSGLQGVQIRYDAGEKLLKSAEGWTSEAFAPRMKAMFSLCYKLYAERRKAHLQDQSEKKSREIIQAFYANKGDEVVDERPLHQRISITLPAVTDWDTMAGIPPTSRVLGTITSFSLLGVPNAVPERLKDQDIYGLDWKDLTEILTKRAGNVVPWIRYVEASIMAQLKAGVTQPPPLSFIGEDLKPYRPIIGRFKVFRNGTRRYYVSLIPTLERLFPGRDETSFPLIGLIFAARFWFKFGEERQKLRDQFSVNATDNAFDLEVRSLDSYLQRMVIEASEYGLADQTSMKNFMKAEDGAIIEHFFVVWKHSYDSLSAVLKGWIDRKVNKPQVADAIERFSNDLLPQNEKFMTMMFRELEIQLPILRTRGHSSAVPVSAEPAR</sequence>
<name>A0ABS5GGZ7_9BRAD</name>
<dbReference type="InterPro" id="IPR000157">
    <property type="entry name" value="TIR_dom"/>
</dbReference>
<accession>A0ABS5GGZ7</accession>
<dbReference type="Proteomes" id="UP001314635">
    <property type="component" value="Unassembled WGS sequence"/>
</dbReference>
<protein>
    <submittedName>
        <fullName evidence="2">Toll/interleukin-1 receptor domain-containing protein</fullName>
    </submittedName>
</protein>
<keyword evidence="3" id="KW-1185">Reference proteome</keyword>
<evidence type="ECO:0000259" key="1">
    <source>
        <dbReference type="Pfam" id="PF13676"/>
    </source>
</evidence>
<organism evidence="2 3">
    <name type="scientific">Bradyrhizobium denitrificans</name>
    <dbReference type="NCBI Taxonomy" id="2734912"/>
    <lineage>
        <taxon>Bacteria</taxon>
        <taxon>Pseudomonadati</taxon>
        <taxon>Pseudomonadota</taxon>
        <taxon>Alphaproteobacteria</taxon>
        <taxon>Hyphomicrobiales</taxon>
        <taxon>Nitrobacteraceae</taxon>
        <taxon>Bradyrhizobium</taxon>
    </lineage>
</organism>
<dbReference type="EMBL" id="JAFCLK010000044">
    <property type="protein sequence ID" value="MBR1140614.1"/>
    <property type="molecule type" value="Genomic_DNA"/>
</dbReference>